<keyword evidence="2" id="KW-1185">Reference proteome</keyword>
<dbReference type="EMBL" id="BMAT01002513">
    <property type="protein sequence ID" value="GFS08298.1"/>
    <property type="molecule type" value="Genomic_DNA"/>
</dbReference>
<dbReference type="AlphaFoldDB" id="A0AAV4ICU0"/>
<organism evidence="1 2">
    <name type="scientific">Elysia marginata</name>
    <dbReference type="NCBI Taxonomy" id="1093978"/>
    <lineage>
        <taxon>Eukaryota</taxon>
        <taxon>Metazoa</taxon>
        <taxon>Spiralia</taxon>
        <taxon>Lophotrochozoa</taxon>
        <taxon>Mollusca</taxon>
        <taxon>Gastropoda</taxon>
        <taxon>Heterobranchia</taxon>
        <taxon>Euthyneura</taxon>
        <taxon>Panpulmonata</taxon>
        <taxon>Sacoglossa</taxon>
        <taxon>Placobranchoidea</taxon>
        <taxon>Plakobranchidae</taxon>
        <taxon>Elysia</taxon>
    </lineage>
</organism>
<reference evidence="1 2" key="1">
    <citation type="journal article" date="2021" name="Elife">
        <title>Chloroplast acquisition without the gene transfer in kleptoplastic sea slugs, Plakobranchus ocellatus.</title>
        <authorList>
            <person name="Maeda T."/>
            <person name="Takahashi S."/>
            <person name="Yoshida T."/>
            <person name="Shimamura S."/>
            <person name="Takaki Y."/>
            <person name="Nagai Y."/>
            <person name="Toyoda A."/>
            <person name="Suzuki Y."/>
            <person name="Arimoto A."/>
            <person name="Ishii H."/>
            <person name="Satoh N."/>
            <person name="Nishiyama T."/>
            <person name="Hasebe M."/>
            <person name="Maruyama T."/>
            <person name="Minagawa J."/>
            <person name="Obokata J."/>
            <person name="Shigenobu S."/>
        </authorList>
    </citation>
    <scope>NUCLEOTIDE SEQUENCE [LARGE SCALE GENOMIC DNA]</scope>
</reference>
<dbReference type="Proteomes" id="UP000762676">
    <property type="component" value="Unassembled WGS sequence"/>
</dbReference>
<protein>
    <submittedName>
        <fullName evidence="1">Uncharacterized protein</fullName>
    </submittedName>
</protein>
<proteinExistence type="predicted"/>
<gene>
    <name evidence="1" type="ORF">ElyMa_001270600</name>
</gene>
<evidence type="ECO:0000313" key="2">
    <source>
        <dbReference type="Proteomes" id="UP000762676"/>
    </source>
</evidence>
<sequence length="118" mass="13687">MLKYYTTTEVEDIQAAAVVVYEFDQEDQPSPVSLSESTPQLQQSQDWRDVFVCDELTENQRKEVEQPVRNFADTFSDAPGRTTMVEHTIELLDRKPVKVRQGTLPYATREAINKWMQC</sequence>
<accession>A0AAV4ICU0</accession>
<name>A0AAV4ICU0_9GAST</name>
<evidence type="ECO:0000313" key="1">
    <source>
        <dbReference type="EMBL" id="GFS08298.1"/>
    </source>
</evidence>
<comment type="caution">
    <text evidence="1">The sequence shown here is derived from an EMBL/GenBank/DDBJ whole genome shotgun (WGS) entry which is preliminary data.</text>
</comment>